<accession>E3FMU7</accession>
<dbReference type="AlphaFoldDB" id="E3FMU7"/>
<feature type="region of interest" description="Disordered" evidence="1">
    <location>
        <begin position="63"/>
        <end position="93"/>
    </location>
</feature>
<dbReference type="Proteomes" id="UP000001351">
    <property type="component" value="Chromosome"/>
</dbReference>
<reference evidence="2 3" key="1">
    <citation type="journal article" date="2011" name="Mol. Biol. Evol.">
        <title>Comparative genomic analysis of fruiting body formation in Myxococcales.</title>
        <authorList>
            <person name="Huntley S."/>
            <person name="Hamann N."/>
            <person name="Wegener-Feldbrugge S."/>
            <person name="Treuner-Lange A."/>
            <person name="Kube M."/>
            <person name="Reinhardt R."/>
            <person name="Klages S."/>
            <person name="Muller R."/>
            <person name="Ronning C.M."/>
            <person name="Nierman W.C."/>
            <person name="Sogaard-Andersen L."/>
        </authorList>
    </citation>
    <scope>NUCLEOTIDE SEQUENCE [LARGE SCALE GENOMIC DNA]</scope>
    <source>
        <strain evidence="2 3">DW4/3-1</strain>
    </source>
</reference>
<sequence>MPRQGMARAHHGLILDGDLFPIHPRLGAGIDRPLLCIGHRNVDGREAERLDRLAWTARVTRVARGPRRPCGPRRSRVPRTRPQPKRSQRSPPL</sequence>
<dbReference type="KEGG" id="sur:STAUR_4094"/>
<protein>
    <submittedName>
        <fullName evidence="2">Uncharacterized protein</fullName>
    </submittedName>
</protein>
<name>E3FMU7_STIAD</name>
<evidence type="ECO:0000256" key="1">
    <source>
        <dbReference type="SAM" id="MobiDB-lite"/>
    </source>
</evidence>
<keyword evidence="3" id="KW-1185">Reference proteome</keyword>
<proteinExistence type="predicted"/>
<feature type="compositionally biased region" description="Basic residues" evidence="1">
    <location>
        <begin position="64"/>
        <end position="93"/>
    </location>
</feature>
<gene>
    <name evidence="2" type="ordered locus">STAUR_4094</name>
</gene>
<dbReference type="EMBL" id="CP002271">
    <property type="protein sequence ID" value="ADO71878.1"/>
    <property type="molecule type" value="Genomic_DNA"/>
</dbReference>
<dbReference type="STRING" id="378806.STAUR_4094"/>
<organism evidence="2 3">
    <name type="scientific">Stigmatella aurantiaca (strain DW4/3-1)</name>
    <dbReference type="NCBI Taxonomy" id="378806"/>
    <lineage>
        <taxon>Bacteria</taxon>
        <taxon>Pseudomonadati</taxon>
        <taxon>Myxococcota</taxon>
        <taxon>Myxococcia</taxon>
        <taxon>Myxococcales</taxon>
        <taxon>Cystobacterineae</taxon>
        <taxon>Archangiaceae</taxon>
        <taxon>Stigmatella</taxon>
    </lineage>
</organism>
<evidence type="ECO:0000313" key="3">
    <source>
        <dbReference type="Proteomes" id="UP000001351"/>
    </source>
</evidence>
<dbReference type="HOGENOM" id="CLU_2398186_0_0_7"/>
<evidence type="ECO:0000313" key="2">
    <source>
        <dbReference type="EMBL" id="ADO71878.1"/>
    </source>
</evidence>